<dbReference type="GO" id="GO:0005975">
    <property type="term" value="P:carbohydrate metabolic process"/>
    <property type="evidence" value="ECO:0007669"/>
    <property type="project" value="InterPro"/>
</dbReference>
<feature type="chain" id="PRO_5020837409" evidence="1">
    <location>
        <begin position="24"/>
        <end position="514"/>
    </location>
</feature>
<evidence type="ECO:0000313" key="2">
    <source>
        <dbReference type="EMBL" id="RZU43602.1"/>
    </source>
</evidence>
<accession>A0A4Q7Z018</accession>
<dbReference type="SUPFAM" id="SSF48208">
    <property type="entry name" value="Six-hairpin glycosidases"/>
    <property type="match status" value="1"/>
</dbReference>
<dbReference type="InterPro" id="IPR008928">
    <property type="entry name" value="6-hairpin_glycosidase_sf"/>
</dbReference>
<protein>
    <submittedName>
        <fullName evidence="2">Uncharacterized protein</fullName>
    </submittedName>
</protein>
<dbReference type="Proteomes" id="UP000292958">
    <property type="component" value="Unassembled WGS sequence"/>
</dbReference>
<organism evidence="2 3">
    <name type="scientific">Edaphobacter modestus</name>
    <dbReference type="NCBI Taxonomy" id="388466"/>
    <lineage>
        <taxon>Bacteria</taxon>
        <taxon>Pseudomonadati</taxon>
        <taxon>Acidobacteriota</taxon>
        <taxon>Terriglobia</taxon>
        <taxon>Terriglobales</taxon>
        <taxon>Acidobacteriaceae</taxon>
        <taxon>Edaphobacter</taxon>
    </lineage>
</organism>
<evidence type="ECO:0000256" key="1">
    <source>
        <dbReference type="SAM" id="SignalP"/>
    </source>
</evidence>
<name>A0A4Q7Z018_9BACT</name>
<dbReference type="EMBL" id="SHKW01000001">
    <property type="protein sequence ID" value="RZU43602.1"/>
    <property type="molecule type" value="Genomic_DNA"/>
</dbReference>
<comment type="caution">
    <text evidence="2">The sequence shown here is derived from an EMBL/GenBank/DDBJ whole genome shotgun (WGS) entry which is preliminary data.</text>
</comment>
<sequence length="514" mass="57299">MPPSLRYSTLLLLCSLSSLGALAQGGALAHGGASSPLLLQTSDPALQQTFDWAKTQALAYVGSGNDPVGDWYEAALPGRNSFCMRDVSHQTMGAYALGLASHNHNMLRKFAQNISASKDWASYWEIDRQGRPSRDDYQSDADFWYNLPANFDVMSAALRMYRWTGDTTYIDDPVFANFYKHTVSDYPKRWHLEPPSALVRDRIMNQRTPTGRFVEARGIPSYTEGQKDFVVGVDVLAAEYRALRFAADLAHSKNHLDEARKYDLQAMTVQRFLETKAWNPEKHHFYGFARNGQDLFGDGDAFVLYFAATEDPAEIKGALSAIEKRLQASTPGIEEQSYLPEILYRYGASDEAYSQILDLSRPNRERREYPEVSYSIIGAIVTGLMGIDVASSLQRTDSRAPAGQTVISTRPQLSGKTQWVELDHLPVRTNVINLRHDGSEMSSLTNVSGPALLWQPRLSGHFDYLMVNGHRVAAIATNDDQHHPMTTISVLVKPKSRMVVSEIASRAAPDSMAH</sequence>
<gene>
    <name evidence="2" type="ORF">BDD14_5278</name>
</gene>
<keyword evidence="3" id="KW-1185">Reference proteome</keyword>
<dbReference type="InterPro" id="IPR012341">
    <property type="entry name" value="6hp_glycosidase-like_sf"/>
</dbReference>
<feature type="signal peptide" evidence="1">
    <location>
        <begin position="1"/>
        <end position="23"/>
    </location>
</feature>
<dbReference type="AlphaFoldDB" id="A0A4Q7Z018"/>
<evidence type="ECO:0000313" key="3">
    <source>
        <dbReference type="Proteomes" id="UP000292958"/>
    </source>
</evidence>
<reference evidence="2 3" key="1">
    <citation type="submission" date="2019-02" db="EMBL/GenBank/DDBJ databases">
        <title>Genomic Encyclopedia of Archaeal and Bacterial Type Strains, Phase II (KMG-II): from individual species to whole genera.</title>
        <authorList>
            <person name="Goeker M."/>
        </authorList>
    </citation>
    <scope>NUCLEOTIDE SEQUENCE [LARGE SCALE GENOMIC DNA]</scope>
    <source>
        <strain evidence="2 3">DSM 18101</strain>
    </source>
</reference>
<proteinExistence type="predicted"/>
<keyword evidence="1" id="KW-0732">Signal</keyword>
<dbReference type="Gene3D" id="1.50.10.10">
    <property type="match status" value="1"/>
</dbReference>